<name>A0A9W6CG34_9FIRM</name>
<organism evidence="1 2">
    <name type="scientific">Sellimonas catena</name>
    <dbReference type="NCBI Taxonomy" id="2994035"/>
    <lineage>
        <taxon>Bacteria</taxon>
        <taxon>Bacillati</taxon>
        <taxon>Bacillota</taxon>
        <taxon>Clostridia</taxon>
        <taxon>Lachnospirales</taxon>
        <taxon>Lachnospiraceae</taxon>
        <taxon>Sellimonas</taxon>
    </lineage>
</organism>
<dbReference type="RefSeq" id="WP_281845911.1">
    <property type="nucleotide sequence ID" value="NZ_BSCH01000030.1"/>
</dbReference>
<dbReference type="AlphaFoldDB" id="A0A9W6CG34"/>
<protein>
    <submittedName>
        <fullName evidence="1">Uncharacterized protein</fullName>
    </submittedName>
</protein>
<evidence type="ECO:0000313" key="1">
    <source>
        <dbReference type="EMBL" id="GLG91929.1"/>
    </source>
</evidence>
<reference evidence="1" key="1">
    <citation type="submission" date="2022-11" db="EMBL/GenBank/DDBJ databases">
        <title>Draft genome sequence of Sellimonas catena strain 18CBH55.</title>
        <authorList>
            <person name="Hisatomi A."/>
            <person name="Ohkuma M."/>
            <person name="Sakamoto M."/>
        </authorList>
    </citation>
    <scope>NUCLEOTIDE SEQUENCE</scope>
    <source>
        <strain evidence="1">18CBH55</strain>
    </source>
</reference>
<dbReference type="InterPro" id="IPR046726">
    <property type="entry name" value="DUF6618"/>
</dbReference>
<reference evidence="1" key="3">
    <citation type="journal article" date="2023" name="Int. J. Syst. Evol. Microbiol.">
        <title>Sellimonas catena sp. nov., isolated from human faeces.</title>
        <authorList>
            <person name="Hisatomi A."/>
            <person name="Ohkuma M."/>
            <person name="Sakamoto M."/>
        </authorList>
    </citation>
    <scope>NUCLEOTIDE SEQUENCE</scope>
    <source>
        <strain evidence="1">18CBH55</strain>
    </source>
</reference>
<evidence type="ECO:0000313" key="2">
    <source>
        <dbReference type="Proteomes" id="UP001145094"/>
    </source>
</evidence>
<dbReference type="EMBL" id="BSCH01000030">
    <property type="protein sequence ID" value="GLG91929.1"/>
    <property type="molecule type" value="Genomic_DNA"/>
</dbReference>
<reference evidence="1" key="2">
    <citation type="submission" date="2022-11" db="EMBL/GenBank/DDBJ databases">
        <title>Draft genome sequence of Sellimonas catena strain 18CBH55.</title>
        <authorList>
            <person name="Atsushi H."/>
            <person name="Moriya O."/>
            <person name="Mitsuo S."/>
        </authorList>
    </citation>
    <scope>NUCLEOTIDE SEQUENCE</scope>
    <source>
        <strain evidence="1">18CBH55</strain>
    </source>
</reference>
<proteinExistence type="predicted"/>
<comment type="caution">
    <text evidence="1">The sequence shown here is derived from an EMBL/GenBank/DDBJ whole genome shotgun (WGS) entry which is preliminary data.</text>
</comment>
<gene>
    <name evidence="1" type="ORF">Selli2_33560</name>
</gene>
<accession>A0A9W6CG34</accession>
<dbReference type="Pfam" id="PF20323">
    <property type="entry name" value="DUF6618"/>
    <property type="match status" value="1"/>
</dbReference>
<sequence length="105" mass="11850">MITFTCKGKGCSPRQWEGSLEILQRGNPCEAELCARGSRFHLIVGKHSYGNYLCIPNWDVGTELSSLTDLFWNEERLRHYGRMKKADACTIVSALKVLAEHGCMN</sequence>
<dbReference type="Proteomes" id="UP001145094">
    <property type="component" value="Unassembled WGS sequence"/>
</dbReference>